<dbReference type="RefSeq" id="XP_008089242.1">
    <property type="nucleotide sequence ID" value="XM_008091051.1"/>
</dbReference>
<organism evidence="3">
    <name type="scientific">Colletotrichum graminicola (strain M1.001 / M2 / FGSC 10212)</name>
    <name type="common">Maize anthracnose fungus</name>
    <name type="synonym">Glomerella graminicola</name>
    <dbReference type="NCBI Taxonomy" id="645133"/>
    <lineage>
        <taxon>Eukaryota</taxon>
        <taxon>Fungi</taxon>
        <taxon>Dikarya</taxon>
        <taxon>Ascomycota</taxon>
        <taxon>Pezizomycotina</taxon>
        <taxon>Sordariomycetes</taxon>
        <taxon>Hypocreomycetidae</taxon>
        <taxon>Glomerellales</taxon>
        <taxon>Glomerellaceae</taxon>
        <taxon>Colletotrichum</taxon>
        <taxon>Colletotrichum graminicola species complex</taxon>
    </lineage>
</organism>
<gene>
    <name evidence="2" type="ORF">GLRG_00366</name>
</gene>
<sequence length="103" mass="10403">MRYSLIFFLVPLAVSAQRSNTPVPVAPQNGDLCCSDHGVADSTGTCAAAGLNSYCCSDFQNWTGNGCDGTGINGFPTGRTVTAHPPGPNDGSACGTLGFIGCA</sequence>
<feature type="chain" id="PRO_5003180026" evidence="1">
    <location>
        <begin position="17"/>
        <end position="103"/>
    </location>
</feature>
<evidence type="ECO:0000256" key="1">
    <source>
        <dbReference type="SAM" id="SignalP"/>
    </source>
</evidence>
<evidence type="ECO:0000313" key="2">
    <source>
        <dbReference type="EMBL" id="EFQ25222.1"/>
    </source>
</evidence>
<dbReference type="HOGENOM" id="CLU_151422_0_0_1"/>
<dbReference type="Proteomes" id="UP000008782">
    <property type="component" value="Unassembled WGS sequence"/>
</dbReference>
<dbReference type="AlphaFoldDB" id="E3Q2C1"/>
<dbReference type="GeneID" id="24405731"/>
<protein>
    <submittedName>
        <fullName evidence="2">Uncharacterized protein</fullName>
    </submittedName>
</protein>
<accession>E3Q2C1</accession>
<keyword evidence="1" id="KW-0732">Signal</keyword>
<feature type="signal peptide" evidence="1">
    <location>
        <begin position="1"/>
        <end position="16"/>
    </location>
</feature>
<dbReference type="Pfam" id="PF19951">
    <property type="entry name" value="DUF6413"/>
    <property type="match status" value="1"/>
</dbReference>
<proteinExistence type="predicted"/>
<name>E3Q2C1_COLGM</name>
<dbReference type="InterPro" id="IPR045634">
    <property type="entry name" value="DUF6413"/>
</dbReference>
<dbReference type="VEuPathDB" id="FungiDB:GLRG_00366"/>
<reference evidence="3" key="1">
    <citation type="journal article" date="2012" name="Nat. Genet.">
        <title>Lifestyle transitions in plant pathogenic Colletotrichum fungi deciphered by genome and transcriptome analyses.</title>
        <authorList>
            <person name="O'Connell R.J."/>
            <person name="Thon M.R."/>
            <person name="Hacquard S."/>
            <person name="Amyotte S.G."/>
            <person name="Kleemann J."/>
            <person name="Torres M.F."/>
            <person name="Damm U."/>
            <person name="Buiate E.A."/>
            <person name="Epstein L."/>
            <person name="Alkan N."/>
            <person name="Altmueller J."/>
            <person name="Alvarado-Balderrama L."/>
            <person name="Bauser C.A."/>
            <person name="Becker C."/>
            <person name="Birren B.W."/>
            <person name="Chen Z."/>
            <person name="Choi J."/>
            <person name="Crouch J.A."/>
            <person name="Duvick J.P."/>
            <person name="Farman M.A."/>
            <person name="Gan P."/>
            <person name="Heiman D."/>
            <person name="Henrissat B."/>
            <person name="Howard R.J."/>
            <person name="Kabbage M."/>
            <person name="Koch C."/>
            <person name="Kracher B."/>
            <person name="Kubo Y."/>
            <person name="Law A.D."/>
            <person name="Lebrun M.-H."/>
            <person name="Lee Y.-H."/>
            <person name="Miyara I."/>
            <person name="Moore N."/>
            <person name="Neumann U."/>
            <person name="Nordstroem K."/>
            <person name="Panaccione D.G."/>
            <person name="Panstruga R."/>
            <person name="Place M."/>
            <person name="Proctor R.H."/>
            <person name="Prusky D."/>
            <person name="Rech G."/>
            <person name="Reinhardt R."/>
            <person name="Rollins J.A."/>
            <person name="Rounsley S."/>
            <person name="Schardl C.L."/>
            <person name="Schwartz D.C."/>
            <person name="Shenoy N."/>
            <person name="Shirasu K."/>
            <person name="Sikhakolli U.R."/>
            <person name="Stueber K."/>
            <person name="Sukno S.A."/>
            <person name="Sweigard J.A."/>
            <person name="Takano Y."/>
            <person name="Takahara H."/>
            <person name="Trail F."/>
            <person name="van der Does H.C."/>
            <person name="Voll L.M."/>
            <person name="Will I."/>
            <person name="Young S."/>
            <person name="Zeng Q."/>
            <person name="Zhang J."/>
            <person name="Zhou S."/>
            <person name="Dickman M.B."/>
            <person name="Schulze-Lefert P."/>
            <person name="Ver Loren van Themaat E."/>
            <person name="Ma L.-J."/>
            <person name="Vaillancourt L.J."/>
        </authorList>
    </citation>
    <scope>NUCLEOTIDE SEQUENCE [LARGE SCALE GENOMIC DNA]</scope>
    <source>
        <strain evidence="3">M1.001 / M2 / FGSC 10212</strain>
    </source>
</reference>
<evidence type="ECO:0000313" key="3">
    <source>
        <dbReference type="Proteomes" id="UP000008782"/>
    </source>
</evidence>
<feature type="non-terminal residue" evidence="2">
    <location>
        <position position="103"/>
    </location>
</feature>
<dbReference type="EMBL" id="GG697331">
    <property type="protein sequence ID" value="EFQ25222.1"/>
    <property type="molecule type" value="Genomic_DNA"/>
</dbReference>
<keyword evidence="3" id="KW-1185">Reference proteome</keyword>